<dbReference type="GeneID" id="93650811"/>
<protein>
    <recommendedName>
        <fullName evidence="1">DUF2470 domain-containing protein</fullName>
    </recommendedName>
</protein>
<comment type="caution">
    <text evidence="2">The sequence shown here is derived from an EMBL/GenBank/DDBJ whole genome shotgun (WGS) entry which is preliminary data.</text>
</comment>
<evidence type="ECO:0000259" key="1">
    <source>
        <dbReference type="Pfam" id="PF10615"/>
    </source>
</evidence>
<evidence type="ECO:0000313" key="3">
    <source>
        <dbReference type="Proteomes" id="UP000669133"/>
    </source>
</evidence>
<dbReference type="PANTHER" id="PTHR37783:SF1">
    <property type="entry name" value="MEMBRANE PROTEIN, PUTATIVE (AFU_ORTHOLOGUE AFUA_1G04315)-RELATED"/>
    <property type="match status" value="1"/>
</dbReference>
<accession>A0A8H7ZJS1</accession>
<dbReference type="OrthoDB" id="5553410at2759"/>
<reference evidence="2 3" key="1">
    <citation type="submission" date="2020-12" db="EMBL/GenBank/DDBJ databases">
        <title>Effect of drift, selection, and recombination on the evolution of hybrid genomes in Candida yeast pathogens.</title>
        <authorList>
            <person name="Mixao V."/>
            <person name="Ksiezopolska E."/>
            <person name="Saus E."/>
            <person name="Boekhout T."/>
            <person name="Gacser A."/>
            <person name="Gabaldon T."/>
        </authorList>
    </citation>
    <scope>NUCLEOTIDE SEQUENCE [LARGE SCALE GENOMIC DNA]</scope>
    <source>
        <strain evidence="2 3">BP57</strain>
    </source>
</reference>
<gene>
    <name evidence="2" type="ORF">I9W82_002182</name>
</gene>
<dbReference type="InterPro" id="IPR037119">
    <property type="entry name" value="Haem_oxidase_HugZ-like_sf"/>
</dbReference>
<dbReference type="InterPro" id="IPR019595">
    <property type="entry name" value="DUF2470"/>
</dbReference>
<dbReference type="Gene3D" id="3.20.180.10">
    <property type="entry name" value="PNP-oxidase-like"/>
    <property type="match status" value="1"/>
</dbReference>
<dbReference type="Pfam" id="PF10615">
    <property type="entry name" value="DUF2470"/>
    <property type="match status" value="1"/>
</dbReference>
<dbReference type="PANTHER" id="PTHR37783">
    <property type="entry name" value="MEMBRANE PROTEIN, PUTATIVE (AFU_ORTHOLOGUE AFUA_1G04315)-RELATED"/>
    <property type="match status" value="1"/>
</dbReference>
<dbReference type="Proteomes" id="UP000669133">
    <property type="component" value="Unassembled WGS sequence"/>
</dbReference>
<dbReference type="AlphaFoldDB" id="A0A8H7ZJS1"/>
<evidence type="ECO:0000313" key="2">
    <source>
        <dbReference type="EMBL" id="KAG5420301.1"/>
    </source>
</evidence>
<dbReference type="RefSeq" id="XP_067549417.1">
    <property type="nucleotide sequence ID" value="XM_067691009.1"/>
</dbReference>
<sequence length="225" mass="25425">MSNPSASIISHMNKDHQLALRDYVVVYGSVDPRYLVADSVEIKEVDTEKIVIAYDVINPTSSKTLTLKWNETKEDKNLRVKSYADIKGKLVSMARYSAGKQGYSEKKFTKIIGPDAGSFPMYPIWAILLLNAYDPAILRSFANNTELIKKGIEYLPTVASTIYSWTELNASKVCIGLFVAHLGEILFVSRPFLKKHRAPFGTRLAYYFMNLFEGFPVLLRLKKNA</sequence>
<keyword evidence="3" id="KW-1185">Reference proteome</keyword>
<name>A0A8H7ZJS1_9ASCO</name>
<proteinExistence type="predicted"/>
<feature type="domain" description="DUF2470" evidence="1">
    <location>
        <begin position="5"/>
        <end position="93"/>
    </location>
</feature>
<organism evidence="2 3">
    <name type="scientific">Candida metapsilosis</name>
    <dbReference type="NCBI Taxonomy" id="273372"/>
    <lineage>
        <taxon>Eukaryota</taxon>
        <taxon>Fungi</taxon>
        <taxon>Dikarya</taxon>
        <taxon>Ascomycota</taxon>
        <taxon>Saccharomycotina</taxon>
        <taxon>Pichiomycetes</taxon>
        <taxon>Debaryomycetaceae</taxon>
        <taxon>Candida/Lodderomyces clade</taxon>
        <taxon>Candida</taxon>
    </lineage>
</organism>
<dbReference type="EMBL" id="JAEOAQ010000002">
    <property type="protein sequence ID" value="KAG5420301.1"/>
    <property type="molecule type" value="Genomic_DNA"/>
</dbReference>